<name>A0A562YDP9_9FLAO</name>
<dbReference type="EMBL" id="SMZJ02000005">
    <property type="protein sequence ID" value="TWO32241.1"/>
    <property type="molecule type" value="Genomic_DNA"/>
</dbReference>
<comment type="caution">
    <text evidence="2">The sequence shown here is derived from an EMBL/GenBank/DDBJ whole genome shotgun (WGS) entry which is preliminary data.</text>
</comment>
<dbReference type="PANTHER" id="PTHR12110:SF53">
    <property type="entry name" value="BLR5974 PROTEIN"/>
    <property type="match status" value="1"/>
</dbReference>
<dbReference type="RefSeq" id="WP_133356501.1">
    <property type="nucleotide sequence ID" value="NZ_SMZJ02000005.1"/>
</dbReference>
<dbReference type="InterPro" id="IPR036237">
    <property type="entry name" value="Xyl_isomerase-like_sf"/>
</dbReference>
<gene>
    <name evidence="2" type="ORF">E1J38_010485</name>
</gene>
<dbReference type="Proteomes" id="UP000295814">
    <property type="component" value="Unassembled WGS sequence"/>
</dbReference>
<evidence type="ECO:0000313" key="2">
    <source>
        <dbReference type="EMBL" id="TWO32241.1"/>
    </source>
</evidence>
<keyword evidence="3" id="KW-1185">Reference proteome</keyword>
<accession>A0A562YDP9</accession>
<organism evidence="2 3">
    <name type="scientific">Seonamhaeicola sediminis</name>
    <dbReference type="NCBI Taxonomy" id="2528206"/>
    <lineage>
        <taxon>Bacteria</taxon>
        <taxon>Pseudomonadati</taxon>
        <taxon>Bacteroidota</taxon>
        <taxon>Flavobacteriia</taxon>
        <taxon>Flavobacteriales</taxon>
        <taxon>Flavobacteriaceae</taxon>
    </lineage>
</organism>
<dbReference type="InterPro" id="IPR050312">
    <property type="entry name" value="IolE/XylAMocC-like"/>
</dbReference>
<dbReference type="InterPro" id="IPR013022">
    <property type="entry name" value="Xyl_isomerase-like_TIM-brl"/>
</dbReference>
<feature type="domain" description="Xylose isomerase-like TIM barrel" evidence="1">
    <location>
        <begin position="64"/>
        <end position="284"/>
    </location>
</feature>
<dbReference type="Pfam" id="PF01261">
    <property type="entry name" value="AP_endonuc_2"/>
    <property type="match status" value="1"/>
</dbReference>
<reference evidence="2 3" key="1">
    <citation type="submission" date="2019-07" db="EMBL/GenBank/DDBJ databases">
        <title>Seonamhaeicola sp. W255 draft genome.</title>
        <authorList>
            <person name="Zhang X.-Y."/>
            <person name="Zhang R."/>
            <person name="Zhong Y.-L."/>
            <person name="Du Z.-J."/>
        </authorList>
    </citation>
    <scope>NUCLEOTIDE SEQUENCE [LARGE SCALE GENOMIC DNA]</scope>
    <source>
        <strain evidence="2 3">W255</strain>
    </source>
</reference>
<dbReference type="AlphaFoldDB" id="A0A562YDP9"/>
<dbReference type="Gene3D" id="3.20.20.150">
    <property type="entry name" value="Divalent-metal-dependent TIM barrel enzymes"/>
    <property type="match status" value="1"/>
</dbReference>
<keyword evidence="2" id="KW-0413">Isomerase</keyword>
<dbReference type="GO" id="GO:0016853">
    <property type="term" value="F:isomerase activity"/>
    <property type="evidence" value="ECO:0007669"/>
    <property type="project" value="UniProtKB-KW"/>
</dbReference>
<dbReference type="OrthoDB" id="1114629at2"/>
<dbReference type="PANTHER" id="PTHR12110">
    <property type="entry name" value="HYDROXYPYRUVATE ISOMERASE"/>
    <property type="match status" value="1"/>
</dbReference>
<protein>
    <submittedName>
        <fullName evidence="2">Sugar phosphate isomerase/epimerase</fullName>
    </submittedName>
</protein>
<evidence type="ECO:0000313" key="3">
    <source>
        <dbReference type="Proteomes" id="UP000295814"/>
    </source>
</evidence>
<evidence type="ECO:0000259" key="1">
    <source>
        <dbReference type="Pfam" id="PF01261"/>
    </source>
</evidence>
<dbReference type="SUPFAM" id="SSF51658">
    <property type="entry name" value="Xylose isomerase-like"/>
    <property type="match status" value="1"/>
</dbReference>
<sequence>MDKTRRNFLQSLMLAPLVVGANRLMAYTSPIKNNKATRLQYSINAYSFNTELRSGAMTFYDMMEYAADIGLDAVDLTGYYFYSYPKPPTNKDLFELKRKALKLGLDISWTGVRNDFATPNVENRNSDIELIKNWLEVSSKLGSPIMRVFTGRHKSDTHSKDEIKEWMVKDFKTCAKYGEQNGVIVGLQNHDEFLFTSEEVIDVLKRVNSDWFGLILDCGSLPSNNPYKEIETLAPYANYYFVKEHVKQKDSTKVPADLKRIAQIIQSSNYGGYVSFESLKEGDTKAIIKSMVSEFKSGLIN</sequence>
<proteinExistence type="predicted"/>